<feature type="compositionally biased region" description="Polar residues" evidence="1">
    <location>
        <begin position="20"/>
        <end position="32"/>
    </location>
</feature>
<evidence type="ECO:0000313" key="3">
    <source>
        <dbReference type="Proteomes" id="UP000299102"/>
    </source>
</evidence>
<feature type="region of interest" description="Disordered" evidence="1">
    <location>
        <begin position="64"/>
        <end position="119"/>
    </location>
</feature>
<dbReference type="EMBL" id="BGZK01000178">
    <property type="protein sequence ID" value="GBP26209.1"/>
    <property type="molecule type" value="Genomic_DNA"/>
</dbReference>
<sequence length="119" mass="12872">MLFDIRGDIDPESTDLMANRMSNSSPTLHSSRSRQYGALVVVAGVSSAKDVDLSDVEDHVELDDMVPTDSDSDHDIQPIRLPQQPSPKGVILSSDSETEEIPGTSSISTHSRRIIIPSA</sequence>
<dbReference type="Proteomes" id="UP000299102">
    <property type="component" value="Unassembled WGS sequence"/>
</dbReference>
<name>A0A4C1UIQ4_EUMVA</name>
<feature type="compositionally biased region" description="Low complexity" evidence="1">
    <location>
        <begin position="104"/>
        <end position="119"/>
    </location>
</feature>
<gene>
    <name evidence="2" type="ORF">EVAR_16059_1</name>
</gene>
<accession>A0A4C1UIQ4</accession>
<protein>
    <submittedName>
        <fullName evidence="2">Uncharacterized protein</fullName>
    </submittedName>
</protein>
<reference evidence="2 3" key="1">
    <citation type="journal article" date="2019" name="Commun. Biol.">
        <title>The bagworm genome reveals a unique fibroin gene that provides high tensile strength.</title>
        <authorList>
            <person name="Kono N."/>
            <person name="Nakamura H."/>
            <person name="Ohtoshi R."/>
            <person name="Tomita M."/>
            <person name="Numata K."/>
            <person name="Arakawa K."/>
        </authorList>
    </citation>
    <scope>NUCLEOTIDE SEQUENCE [LARGE SCALE GENOMIC DNA]</scope>
</reference>
<comment type="caution">
    <text evidence="2">The sequence shown here is derived from an EMBL/GenBank/DDBJ whole genome shotgun (WGS) entry which is preliminary data.</text>
</comment>
<evidence type="ECO:0000256" key="1">
    <source>
        <dbReference type="SAM" id="MobiDB-lite"/>
    </source>
</evidence>
<evidence type="ECO:0000313" key="2">
    <source>
        <dbReference type="EMBL" id="GBP26209.1"/>
    </source>
</evidence>
<keyword evidence="3" id="KW-1185">Reference proteome</keyword>
<dbReference type="OrthoDB" id="7417586at2759"/>
<feature type="region of interest" description="Disordered" evidence="1">
    <location>
        <begin position="1"/>
        <end position="32"/>
    </location>
</feature>
<proteinExistence type="predicted"/>
<dbReference type="AlphaFoldDB" id="A0A4C1UIQ4"/>
<organism evidence="2 3">
    <name type="scientific">Eumeta variegata</name>
    <name type="common">Bagworm moth</name>
    <name type="synonym">Eumeta japonica</name>
    <dbReference type="NCBI Taxonomy" id="151549"/>
    <lineage>
        <taxon>Eukaryota</taxon>
        <taxon>Metazoa</taxon>
        <taxon>Ecdysozoa</taxon>
        <taxon>Arthropoda</taxon>
        <taxon>Hexapoda</taxon>
        <taxon>Insecta</taxon>
        <taxon>Pterygota</taxon>
        <taxon>Neoptera</taxon>
        <taxon>Endopterygota</taxon>
        <taxon>Lepidoptera</taxon>
        <taxon>Glossata</taxon>
        <taxon>Ditrysia</taxon>
        <taxon>Tineoidea</taxon>
        <taxon>Psychidae</taxon>
        <taxon>Oiketicinae</taxon>
        <taxon>Eumeta</taxon>
    </lineage>
</organism>